<dbReference type="NCBIfam" id="TIGR00974">
    <property type="entry name" value="3a0107s02c"/>
    <property type="match status" value="1"/>
</dbReference>
<dbReference type="Gene3D" id="1.10.3720.10">
    <property type="entry name" value="MetI-like"/>
    <property type="match status" value="1"/>
</dbReference>
<dbReference type="GO" id="GO:0005886">
    <property type="term" value="C:plasma membrane"/>
    <property type="evidence" value="ECO:0007669"/>
    <property type="project" value="UniProtKB-SubCell"/>
</dbReference>
<name>A0A2J6X3J7_9CHLR</name>
<keyword evidence="4 8" id="KW-1003">Cell membrane</keyword>
<evidence type="ECO:0000256" key="5">
    <source>
        <dbReference type="ARBA" id="ARBA00022692"/>
    </source>
</evidence>
<dbReference type="Pfam" id="PF00528">
    <property type="entry name" value="BPD_transp_1"/>
    <property type="match status" value="1"/>
</dbReference>
<evidence type="ECO:0000256" key="6">
    <source>
        <dbReference type="ARBA" id="ARBA00022989"/>
    </source>
</evidence>
<dbReference type="CDD" id="cd06261">
    <property type="entry name" value="TM_PBP2"/>
    <property type="match status" value="1"/>
</dbReference>
<dbReference type="InterPro" id="IPR005672">
    <property type="entry name" value="Phosphate_PstA"/>
</dbReference>
<feature type="transmembrane region" description="Helical" evidence="8">
    <location>
        <begin position="34"/>
        <end position="55"/>
    </location>
</feature>
<dbReference type="InterPro" id="IPR000515">
    <property type="entry name" value="MetI-like"/>
</dbReference>
<feature type="transmembrane region" description="Helical" evidence="8">
    <location>
        <begin position="92"/>
        <end position="119"/>
    </location>
</feature>
<organism evidence="10 11">
    <name type="scientific">Chloroflexus aggregans</name>
    <dbReference type="NCBI Taxonomy" id="152260"/>
    <lineage>
        <taxon>Bacteria</taxon>
        <taxon>Bacillati</taxon>
        <taxon>Chloroflexota</taxon>
        <taxon>Chloroflexia</taxon>
        <taxon>Chloroflexales</taxon>
        <taxon>Chloroflexineae</taxon>
        <taxon>Chloroflexaceae</taxon>
        <taxon>Chloroflexus</taxon>
    </lineage>
</organism>
<dbReference type="Proteomes" id="UP000243376">
    <property type="component" value="Unassembled WGS sequence"/>
</dbReference>
<comment type="similarity">
    <text evidence="2 8">Belongs to the binding-protein-dependent transport system permease family. CysTW subfamily.</text>
</comment>
<comment type="subcellular location">
    <subcellularLocation>
        <location evidence="1 8">Cell membrane</location>
        <topology evidence="1 8">Multi-pass membrane protein</topology>
    </subcellularLocation>
</comment>
<feature type="transmembrane region" description="Helical" evidence="8">
    <location>
        <begin position="210"/>
        <end position="230"/>
    </location>
</feature>
<evidence type="ECO:0000256" key="8">
    <source>
        <dbReference type="RuleBase" id="RU363043"/>
    </source>
</evidence>
<evidence type="ECO:0000259" key="9">
    <source>
        <dbReference type="PROSITE" id="PS50928"/>
    </source>
</evidence>
<evidence type="ECO:0000256" key="7">
    <source>
        <dbReference type="ARBA" id="ARBA00023136"/>
    </source>
</evidence>
<keyword evidence="5 8" id="KW-0812">Transmembrane</keyword>
<dbReference type="AlphaFoldDB" id="A0A2J6X3J7"/>
<protein>
    <recommendedName>
        <fullName evidence="8">Phosphate transport system permease protein PstA</fullName>
    </recommendedName>
</protein>
<evidence type="ECO:0000313" key="11">
    <source>
        <dbReference type="Proteomes" id="UP000243376"/>
    </source>
</evidence>
<sequence length="311" mass="34296">MSAQEQIGVKTQSVERVTDRGSGNLKWRHFKGTILTILGWFSIVFGLGILVVLILDVINKATGIFTGGTNWLTWEFFNNFDSRFPERAGAKAAIVGTLYTISLTILFAFPLGVAAAIYLEEYARDNWFSKLVEINISNLAAVPSIIYGLLGLQVFARWLFLGRSIITGALTLALLVVPIIIVASRESIRAVPLSLRQASYALGATRWQTVWHVVLPQSIGGILTGSILAVSRAIGETALLITIGALTFVPFLPRNIFDIFTVLPIQIFNWTSRPNDDFRALAAAGILVLLTILLAINALAIYLRNRYQKRY</sequence>
<keyword evidence="3" id="KW-0813">Transport</keyword>
<proteinExistence type="inferred from homology"/>
<evidence type="ECO:0000256" key="3">
    <source>
        <dbReference type="ARBA" id="ARBA00022448"/>
    </source>
</evidence>
<evidence type="ECO:0000256" key="2">
    <source>
        <dbReference type="ARBA" id="ARBA00007069"/>
    </source>
</evidence>
<feature type="transmembrane region" description="Helical" evidence="8">
    <location>
        <begin position="165"/>
        <end position="184"/>
    </location>
</feature>
<evidence type="ECO:0000256" key="4">
    <source>
        <dbReference type="ARBA" id="ARBA00022475"/>
    </source>
</evidence>
<dbReference type="SUPFAM" id="SSF161098">
    <property type="entry name" value="MetI-like"/>
    <property type="match status" value="1"/>
</dbReference>
<reference evidence="10 11" key="1">
    <citation type="submission" date="2018-01" db="EMBL/GenBank/DDBJ databases">
        <title>Metagenomic assembled genomes from two thermal pools in the Uzon Caldera, Kamchatka, Russia.</title>
        <authorList>
            <person name="Wilkins L."/>
            <person name="Ettinger C."/>
        </authorList>
    </citation>
    <scope>NUCLEOTIDE SEQUENCE [LARGE SCALE GENOMIC DNA]</scope>
    <source>
        <strain evidence="10">ZAV-02</strain>
    </source>
</reference>
<dbReference type="EMBL" id="PNIQ01000647">
    <property type="protein sequence ID" value="PMP79764.1"/>
    <property type="molecule type" value="Genomic_DNA"/>
</dbReference>
<dbReference type="PANTHER" id="PTHR43470">
    <property type="entry name" value="PHOSPHATE TRANSPORT SYSTEM PERMEASE PROTEIN PSTA-RELATED"/>
    <property type="match status" value="1"/>
</dbReference>
<accession>A0A2J6X3J7</accession>
<dbReference type="GO" id="GO:0005315">
    <property type="term" value="F:phosphate transmembrane transporter activity"/>
    <property type="evidence" value="ECO:0007669"/>
    <property type="project" value="InterPro"/>
</dbReference>
<feature type="transmembrane region" description="Helical" evidence="8">
    <location>
        <begin position="237"/>
        <end position="260"/>
    </location>
</feature>
<feature type="transmembrane region" description="Helical" evidence="8">
    <location>
        <begin position="280"/>
        <end position="303"/>
    </location>
</feature>
<comment type="caution">
    <text evidence="10">The sequence shown here is derived from an EMBL/GenBank/DDBJ whole genome shotgun (WGS) entry which is preliminary data.</text>
</comment>
<gene>
    <name evidence="10" type="primary">pstA</name>
    <name evidence="10" type="ORF">C0184_09710</name>
</gene>
<evidence type="ECO:0000256" key="1">
    <source>
        <dbReference type="ARBA" id="ARBA00004651"/>
    </source>
</evidence>
<feature type="transmembrane region" description="Helical" evidence="8">
    <location>
        <begin position="139"/>
        <end position="160"/>
    </location>
</feature>
<dbReference type="PROSITE" id="PS50928">
    <property type="entry name" value="ABC_TM1"/>
    <property type="match status" value="1"/>
</dbReference>
<keyword evidence="6 8" id="KW-1133">Transmembrane helix</keyword>
<dbReference type="GO" id="GO:0035435">
    <property type="term" value="P:phosphate ion transmembrane transport"/>
    <property type="evidence" value="ECO:0007669"/>
    <property type="project" value="InterPro"/>
</dbReference>
<dbReference type="InterPro" id="IPR035906">
    <property type="entry name" value="MetI-like_sf"/>
</dbReference>
<evidence type="ECO:0000313" key="10">
    <source>
        <dbReference type="EMBL" id="PMP79764.1"/>
    </source>
</evidence>
<keyword evidence="7 8" id="KW-0472">Membrane</keyword>
<feature type="domain" description="ABC transmembrane type-1" evidence="9">
    <location>
        <begin position="94"/>
        <end position="300"/>
    </location>
</feature>
<dbReference type="PANTHER" id="PTHR43470:SF5">
    <property type="entry name" value="PHOSPHATE TRANSPORT SYSTEM PERMEASE PROTEIN PSTA"/>
    <property type="match status" value="1"/>
</dbReference>